<feature type="region of interest" description="Disordered" evidence="1">
    <location>
        <begin position="245"/>
        <end position="284"/>
    </location>
</feature>
<feature type="compositionally biased region" description="Polar residues" evidence="1">
    <location>
        <begin position="245"/>
        <end position="255"/>
    </location>
</feature>
<comment type="caution">
    <text evidence="2">The sequence shown here is derived from an EMBL/GenBank/DDBJ whole genome shotgun (WGS) entry which is preliminary data.</text>
</comment>
<gene>
    <name evidence="2" type="ORF">TGARI_366260</name>
</gene>
<dbReference type="AlphaFoldDB" id="A0A139Y4Y0"/>
<feature type="region of interest" description="Disordered" evidence="1">
    <location>
        <begin position="53"/>
        <end position="120"/>
    </location>
</feature>
<dbReference type="VEuPathDB" id="ToxoDB:TGARI_366260"/>
<dbReference type="EMBL" id="AGQS02003912">
    <property type="protein sequence ID" value="KYF46025.1"/>
    <property type="molecule type" value="Genomic_DNA"/>
</dbReference>
<organism evidence="2 3">
    <name type="scientific">Toxoplasma gondii ARI</name>
    <dbReference type="NCBI Taxonomy" id="1074872"/>
    <lineage>
        <taxon>Eukaryota</taxon>
        <taxon>Sar</taxon>
        <taxon>Alveolata</taxon>
        <taxon>Apicomplexa</taxon>
        <taxon>Conoidasida</taxon>
        <taxon>Coccidia</taxon>
        <taxon>Eucoccidiorida</taxon>
        <taxon>Eimeriorina</taxon>
        <taxon>Sarcocystidae</taxon>
        <taxon>Toxoplasma</taxon>
    </lineage>
</organism>
<evidence type="ECO:0000256" key="1">
    <source>
        <dbReference type="SAM" id="MobiDB-lite"/>
    </source>
</evidence>
<feature type="compositionally biased region" description="Acidic residues" evidence="1">
    <location>
        <begin position="257"/>
        <end position="267"/>
    </location>
</feature>
<evidence type="ECO:0000313" key="2">
    <source>
        <dbReference type="EMBL" id="KYF46025.1"/>
    </source>
</evidence>
<sequence length="349" mass="38293">MSCLNAPWGDEKLRKLTMSRSRALPLWTTAERRQISLCFPRDILLRIENVRRAKEAPSQQPRKISGARYRQSQGDGATSEKSPTSKPFTRKPLRRPLQASDESRPSTEHSCTGASVELPQPDTFLDGDENVVCCQLPPSTQMLSWFLRKWATPHQYPLEKDLRDEDNISEEVAIYWSAGPTLLRDLKEAILTSDILCYLGDALERYSERNSKSTYDVALPTACPTSCTAEFLSVLSVLLPSDQSPSGSVSAGSQNVDEVDDDSDVEEATTARAPRRSSIVTQQNSAGAGNSLHLALLVGGIANEANCQGISADAINCLSNDEGTSFMRVCRGHHVQLLSPADSILLDLK</sequence>
<accession>A0A139Y4Y0</accession>
<evidence type="ECO:0000313" key="3">
    <source>
        <dbReference type="Proteomes" id="UP000074247"/>
    </source>
</evidence>
<proteinExistence type="predicted"/>
<feature type="compositionally biased region" description="Polar residues" evidence="1">
    <location>
        <begin position="70"/>
        <end position="87"/>
    </location>
</feature>
<name>A0A139Y4Y0_TOXGO</name>
<reference evidence="2 3" key="1">
    <citation type="journal article" date="2016" name="Nat. Commun.">
        <title>Local admixture of amplified and diversified secreted pathogenesis determinants shapes mosaic Toxoplasma gondii genomes.</title>
        <authorList>
            <person name="Lorenzi H."/>
            <person name="Khan A."/>
            <person name="Behnke M.S."/>
            <person name="Namasivayam S."/>
            <person name="Swapna L.S."/>
            <person name="Hadjithomas M."/>
            <person name="Karamycheva S."/>
            <person name="Pinney D."/>
            <person name="Brunk B.P."/>
            <person name="Ajioka J.W."/>
            <person name="Ajzenberg D."/>
            <person name="Boothroyd J.C."/>
            <person name="Boyle J.P."/>
            <person name="Darde M.L."/>
            <person name="Diaz-Miranda M.A."/>
            <person name="Dubey J.P."/>
            <person name="Fritz H.M."/>
            <person name="Gennari S.M."/>
            <person name="Gregory B.D."/>
            <person name="Kim K."/>
            <person name="Saeij J.P."/>
            <person name="Su C."/>
            <person name="White M.W."/>
            <person name="Zhu X.Q."/>
            <person name="Howe D.K."/>
            <person name="Rosenthal B.M."/>
            <person name="Grigg M.E."/>
            <person name="Parkinson J."/>
            <person name="Liu L."/>
            <person name="Kissinger J.C."/>
            <person name="Roos D.S."/>
            <person name="Sibley L.D."/>
        </authorList>
    </citation>
    <scope>NUCLEOTIDE SEQUENCE [LARGE SCALE GENOMIC DNA]</scope>
    <source>
        <strain evidence="2 3">ARI</strain>
    </source>
</reference>
<protein>
    <submittedName>
        <fullName evidence="2">Uncharacterized protein</fullName>
    </submittedName>
</protein>
<dbReference type="Proteomes" id="UP000074247">
    <property type="component" value="Unassembled WGS sequence"/>
</dbReference>